<evidence type="ECO:0000259" key="4">
    <source>
        <dbReference type="PROSITE" id="PS51464"/>
    </source>
</evidence>
<dbReference type="Gene3D" id="1.10.8.1080">
    <property type="match status" value="1"/>
</dbReference>
<dbReference type="HAMAP" id="MF_00068">
    <property type="entry name" value="MurQ"/>
    <property type="match status" value="1"/>
</dbReference>
<keyword evidence="6" id="KW-1185">Reference proteome</keyword>
<keyword evidence="1 3" id="KW-0456">Lyase</keyword>
<dbReference type="GO" id="GO:0016803">
    <property type="term" value="F:ether hydrolase activity"/>
    <property type="evidence" value="ECO:0007669"/>
    <property type="project" value="TreeGrafter"/>
</dbReference>
<sequence length="304" mass="32483">MWTKLHTEDASELYQDLDTRTVSEIVDVMNTADKTVAFAVERAREDIVKAVNLVVSKMQTGGRLIYIGAGTSGRLGVLDAAECPPTFNTPPDLVQAIIAGGERAMFEAVEQAEDQFADADVELSSCNLSSFDVVVGVTASGRTPFVIGALDYARSVGASTVALACNPDSEVSAHADVAIEVDTGPEVLMGSTRLKAGTAEKMVLNIISTATMIRLGKVYRNLLVDLRATNHKLVERSKRIHMLVTGSTYEEAEKALMTAEGNLKAAILVTQAGVTKETAEHLLERANGFLRVALETALGLEKAE</sequence>
<keyword evidence="2 3" id="KW-0119">Carbohydrate metabolism</keyword>
<dbReference type="GO" id="GO:0046348">
    <property type="term" value="P:amino sugar catabolic process"/>
    <property type="evidence" value="ECO:0007669"/>
    <property type="project" value="InterPro"/>
</dbReference>
<dbReference type="InterPro" id="IPR005488">
    <property type="entry name" value="Etherase_MurQ"/>
</dbReference>
<comment type="subunit">
    <text evidence="3">Homodimer.</text>
</comment>
<dbReference type="FunFam" id="3.40.50.10490:FF:000014">
    <property type="entry name" value="N-acetylmuramic acid 6-phosphate etherase"/>
    <property type="match status" value="1"/>
</dbReference>
<dbReference type="Pfam" id="PF22645">
    <property type="entry name" value="GKRP_SIS_N"/>
    <property type="match status" value="1"/>
</dbReference>
<organism evidence="5 6">
    <name type="scientific">Alicyclobacillus mengziensis</name>
    <dbReference type="NCBI Taxonomy" id="2931921"/>
    <lineage>
        <taxon>Bacteria</taxon>
        <taxon>Bacillati</taxon>
        <taxon>Bacillota</taxon>
        <taxon>Bacilli</taxon>
        <taxon>Bacillales</taxon>
        <taxon>Alicyclobacillaceae</taxon>
        <taxon>Alicyclobacillus</taxon>
    </lineage>
</organism>
<dbReference type="SUPFAM" id="SSF53697">
    <property type="entry name" value="SIS domain"/>
    <property type="match status" value="1"/>
</dbReference>
<dbReference type="NCBIfam" id="NF009222">
    <property type="entry name" value="PRK12570.1"/>
    <property type="match status" value="1"/>
</dbReference>
<dbReference type="PANTHER" id="PTHR10088">
    <property type="entry name" value="GLUCOKINASE REGULATORY PROTEIN"/>
    <property type="match status" value="1"/>
</dbReference>
<dbReference type="GO" id="GO:0097367">
    <property type="term" value="F:carbohydrate derivative binding"/>
    <property type="evidence" value="ECO:0007669"/>
    <property type="project" value="InterPro"/>
</dbReference>
<comment type="catalytic activity">
    <reaction evidence="3">
        <text>N-acetyl-D-muramate 6-phosphate + H2O = N-acetyl-D-glucosamine 6-phosphate + (R)-lactate</text>
        <dbReference type="Rhea" id="RHEA:26410"/>
        <dbReference type="ChEBI" id="CHEBI:15377"/>
        <dbReference type="ChEBI" id="CHEBI:16004"/>
        <dbReference type="ChEBI" id="CHEBI:57513"/>
        <dbReference type="ChEBI" id="CHEBI:58722"/>
        <dbReference type="EC" id="4.2.1.126"/>
    </reaction>
</comment>
<dbReference type="EMBL" id="CP071182">
    <property type="protein sequence ID" value="QSO50073.1"/>
    <property type="molecule type" value="Genomic_DNA"/>
</dbReference>
<proteinExistence type="inferred from homology"/>
<dbReference type="RefSeq" id="WP_206659375.1">
    <property type="nucleotide sequence ID" value="NZ_CP071182.1"/>
</dbReference>
<feature type="active site" evidence="3">
    <location>
        <position position="113"/>
    </location>
</feature>
<dbReference type="NCBIfam" id="NF003915">
    <property type="entry name" value="PRK05441.1"/>
    <property type="match status" value="1"/>
</dbReference>
<dbReference type="PANTHER" id="PTHR10088:SF4">
    <property type="entry name" value="GLUCOKINASE REGULATORY PROTEIN"/>
    <property type="match status" value="1"/>
</dbReference>
<evidence type="ECO:0000256" key="1">
    <source>
        <dbReference type="ARBA" id="ARBA00023239"/>
    </source>
</evidence>
<dbReference type="KEGG" id="afx:JZ786_22985"/>
<comment type="function">
    <text evidence="3">Specifically catalyzes the cleavage of the D-lactyl ether substituent of MurNAc 6-phosphate, producing GlcNAc 6-phosphate and D-lactate.</text>
</comment>
<dbReference type="PROSITE" id="PS01272">
    <property type="entry name" value="GCKR"/>
    <property type="match status" value="1"/>
</dbReference>
<name>A0A9X7Z9U2_9BACL</name>
<evidence type="ECO:0000313" key="6">
    <source>
        <dbReference type="Proteomes" id="UP000663505"/>
    </source>
</evidence>
<dbReference type="InterPro" id="IPR005486">
    <property type="entry name" value="Glucokinase_regulatory_CS"/>
</dbReference>
<protein>
    <recommendedName>
        <fullName evidence="3">N-acetylmuramic acid 6-phosphate etherase</fullName>
        <shortName evidence="3">MurNAc-6-P etherase</shortName>
        <ecNumber evidence="3">4.2.1.126</ecNumber>
    </recommendedName>
    <alternativeName>
        <fullName evidence="3">N-acetylmuramic acid 6-phosphate hydrolase</fullName>
    </alternativeName>
    <alternativeName>
        <fullName evidence="3">N-acetylmuramic acid 6-phosphate lyase</fullName>
    </alternativeName>
</protein>
<dbReference type="AlphaFoldDB" id="A0A9X7Z9U2"/>
<dbReference type="InterPro" id="IPR001347">
    <property type="entry name" value="SIS_dom"/>
</dbReference>
<feature type="domain" description="SIS" evidence="4">
    <location>
        <begin position="54"/>
        <end position="217"/>
    </location>
</feature>
<evidence type="ECO:0000256" key="3">
    <source>
        <dbReference type="HAMAP-Rule" id="MF_00068"/>
    </source>
</evidence>
<comment type="pathway">
    <text evidence="3">Amino-sugar metabolism; N-acetylmuramate degradation.</text>
</comment>
<dbReference type="CDD" id="cd05007">
    <property type="entry name" value="SIS_Etherase"/>
    <property type="match status" value="1"/>
</dbReference>
<dbReference type="NCBIfam" id="TIGR00274">
    <property type="entry name" value="N-acetylmuramic acid 6-phosphate etherase"/>
    <property type="match status" value="1"/>
</dbReference>
<reference evidence="5 6" key="1">
    <citation type="submission" date="2021-02" db="EMBL/GenBank/DDBJ databases">
        <title>Alicyclobacillus curvatus sp. nov. and Alicyclobacillus mengziensis sp. nov., two acidophilic bacteria isolated from acid mine drainage.</title>
        <authorList>
            <person name="Huang Y."/>
        </authorList>
    </citation>
    <scope>NUCLEOTIDE SEQUENCE [LARGE SCALE GENOMIC DNA]</scope>
    <source>
        <strain evidence="5 6">S30H14</strain>
    </source>
</reference>
<accession>A0A9X7Z9U2</accession>
<dbReference type="PROSITE" id="PS51464">
    <property type="entry name" value="SIS"/>
    <property type="match status" value="1"/>
</dbReference>
<dbReference type="EC" id="4.2.1.126" evidence="3"/>
<comment type="similarity">
    <text evidence="3">Belongs to the GCKR-like family. MurNAc-6-P etherase subfamily.</text>
</comment>
<dbReference type="Gene3D" id="3.40.50.10490">
    <property type="entry name" value="Glucose-6-phosphate isomerase like protein, domain 1"/>
    <property type="match status" value="1"/>
</dbReference>
<dbReference type="GO" id="GO:0009254">
    <property type="term" value="P:peptidoglycan turnover"/>
    <property type="evidence" value="ECO:0007669"/>
    <property type="project" value="TreeGrafter"/>
</dbReference>
<gene>
    <name evidence="3 5" type="primary">murQ</name>
    <name evidence="5" type="ORF">JZ786_22985</name>
</gene>
<evidence type="ECO:0000313" key="5">
    <source>
        <dbReference type="EMBL" id="QSO50073.1"/>
    </source>
</evidence>
<evidence type="ECO:0000256" key="2">
    <source>
        <dbReference type="ARBA" id="ARBA00023277"/>
    </source>
</evidence>
<dbReference type="GO" id="GO:0016835">
    <property type="term" value="F:carbon-oxygen lyase activity"/>
    <property type="evidence" value="ECO:0007669"/>
    <property type="project" value="UniProtKB-UniRule"/>
</dbReference>
<feature type="active site" description="Proton donor" evidence="3">
    <location>
        <position position="82"/>
    </location>
</feature>
<dbReference type="InterPro" id="IPR040190">
    <property type="entry name" value="MURQ/GCKR"/>
</dbReference>
<dbReference type="InterPro" id="IPR046348">
    <property type="entry name" value="SIS_dom_sf"/>
</dbReference>
<comment type="miscellaneous">
    <text evidence="3">A lyase-type mechanism (elimination/hydration) is suggested for the cleavage of the lactyl ether bond of MurNAc 6-phosphate, with the formation of an alpha,beta-unsaturated aldehyde intermediate with (E)-stereochemistry, followed by the syn addition of water to give product.</text>
</comment>
<dbReference type="Proteomes" id="UP000663505">
    <property type="component" value="Chromosome"/>
</dbReference>